<keyword evidence="1" id="KW-0472">Membrane</keyword>
<evidence type="ECO:0000256" key="1">
    <source>
        <dbReference type="SAM" id="Phobius"/>
    </source>
</evidence>
<feature type="transmembrane region" description="Helical" evidence="1">
    <location>
        <begin position="156"/>
        <end position="175"/>
    </location>
</feature>
<feature type="transmembrane region" description="Helical" evidence="1">
    <location>
        <begin position="523"/>
        <end position="541"/>
    </location>
</feature>
<keyword evidence="1" id="KW-1133">Transmembrane helix</keyword>
<feature type="transmembrane region" description="Helical" evidence="1">
    <location>
        <begin position="391"/>
        <end position="413"/>
    </location>
</feature>
<feature type="transmembrane region" description="Helical" evidence="1">
    <location>
        <begin position="491"/>
        <end position="511"/>
    </location>
</feature>
<dbReference type="EMBL" id="JAVDSG010000001">
    <property type="protein sequence ID" value="MDR6596747.1"/>
    <property type="molecule type" value="Genomic_DNA"/>
</dbReference>
<organism evidence="2 3">
    <name type="scientific">Saccharothrix longispora</name>
    <dbReference type="NCBI Taxonomy" id="33920"/>
    <lineage>
        <taxon>Bacteria</taxon>
        <taxon>Bacillati</taxon>
        <taxon>Actinomycetota</taxon>
        <taxon>Actinomycetes</taxon>
        <taxon>Pseudonocardiales</taxon>
        <taxon>Pseudonocardiaceae</taxon>
        <taxon>Saccharothrix</taxon>
    </lineage>
</organism>
<evidence type="ECO:0000313" key="3">
    <source>
        <dbReference type="Proteomes" id="UP001268819"/>
    </source>
</evidence>
<evidence type="ECO:0000313" key="2">
    <source>
        <dbReference type="EMBL" id="MDR6596747.1"/>
    </source>
</evidence>
<feature type="transmembrane region" description="Helical" evidence="1">
    <location>
        <begin position="356"/>
        <end position="379"/>
    </location>
</feature>
<feature type="transmembrane region" description="Helical" evidence="1">
    <location>
        <begin position="195"/>
        <end position="213"/>
    </location>
</feature>
<gene>
    <name evidence="2" type="ORF">J2S66_005131</name>
</gene>
<proteinExistence type="predicted"/>
<feature type="transmembrane region" description="Helical" evidence="1">
    <location>
        <begin position="121"/>
        <end position="144"/>
    </location>
</feature>
<feature type="transmembrane region" description="Helical" evidence="1">
    <location>
        <begin position="252"/>
        <end position="268"/>
    </location>
</feature>
<keyword evidence="1" id="KW-0812">Transmembrane</keyword>
<dbReference type="Proteomes" id="UP001268819">
    <property type="component" value="Unassembled WGS sequence"/>
</dbReference>
<name>A0ABU1Q1I1_9PSEU</name>
<comment type="caution">
    <text evidence="2">The sequence shown here is derived from an EMBL/GenBank/DDBJ whole genome shotgun (WGS) entry which is preliminary data.</text>
</comment>
<reference evidence="2 3" key="1">
    <citation type="submission" date="2023-07" db="EMBL/GenBank/DDBJ databases">
        <title>Sequencing the genomes of 1000 actinobacteria strains.</title>
        <authorList>
            <person name="Klenk H.-P."/>
        </authorList>
    </citation>
    <scope>NUCLEOTIDE SEQUENCE [LARGE SCALE GENOMIC DNA]</scope>
    <source>
        <strain evidence="2 3">DSM 43749</strain>
    </source>
</reference>
<dbReference type="RefSeq" id="WP_310309863.1">
    <property type="nucleotide sequence ID" value="NZ_BAAAXB010000001.1"/>
</dbReference>
<feature type="transmembrane region" description="Helical" evidence="1">
    <location>
        <begin position="425"/>
        <end position="446"/>
    </location>
</feature>
<feature type="transmembrane region" description="Helical" evidence="1">
    <location>
        <begin position="332"/>
        <end position="349"/>
    </location>
</feature>
<feature type="transmembrane region" description="Helical" evidence="1">
    <location>
        <begin position="466"/>
        <end position="484"/>
    </location>
</feature>
<keyword evidence="3" id="KW-1185">Reference proteome</keyword>
<feature type="transmembrane region" description="Helical" evidence="1">
    <location>
        <begin position="225"/>
        <end position="246"/>
    </location>
</feature>
<feature type="transmembrane region" description="Helical" evidence="1">
    <location>
        <begin position="75"/>
        <end position="92"/>
    </location>
</feature>
<accession>A0ABU1Q1I1</accession>
<protein>
    <submittedName>
        <fullName evidence="2">Uncharacterized protein</fullName>
    </submittedName>
</protein>
<feature type="transmembrane region" description="Helical" evidence="1">
    <location>
        <begin position="289"/>
        <end position="312"/>
    </location>
</feature>
<feature type="transmembrane region" description="Helical" evidence="1">
    <location>
        <begin position="46"/>
        <end position="68"/>
    </location>
</feature>
<sequence>MIRTADPVSSAPTRLRSAVGLGLAGSLLGAAAPLVGVVDAGAPPAFTAWPLLAVLAFAPTALAAALLARGHQVSAAASLLAPAVFAVGRLLVDLQVLVDPLDTARPELFRPATLDAPTPAAGVWLLLAGHVLLVAAGALAATTLAEPDARAERARFVLPAVAGLLAGAGLFAAPFTSTDALLPARGPLDSPTPSMLGGLLLVVAAPVLAVIAASATTPEARRGGLLGLAATLVTVALPPVATALVTDRVGPAAGPFLVLAAAALLTWSQRDRTADRATDRPAEPGLPGLRRLHTVAGALGLVAAAAAVAGALTDQLVLPAGLPAPTDYAARLLWPAAVAVGVLGAALLARGAARPAFAVATATVPLAAAGALDAVFAATRVDAVQPGPGTWFTVVAALAALAAAVTAALAGAVERDEAGAASGEAPLPLIAGALIAALLAVGAFALPVIEARDYAPITAFGLRVGSWGLLVALVTVLGAAALALRARPGNGAALLLGAAAVTGTRALEYPLTAARAAGAEPGPGLWLALAATAALLVTAAVRTAR</sequence>